<dbReference type="EMBL" id="PKPP01003736">
    <property type="protein sequence ID" value="PWA67928.1"/>
    <property type="molecule type" value="Genomic_DNA"/>
</dbReference>
<dbReference type="PANTHER" id="PTHR46137">
    <property type="entry name" value="OS05G0310600 PROTEIN"/>
    <property type="match status" value="1"/>
</dbReference>
<dbReference type="Gene3D" id="3.90.1720.10">
    <property type="entry name" value="endopeptidase domain like (from Nostoc punctiforme)"/>
    <property type="match status" value="1"/>
</dbReference>
<organism evidence="2 3">
    <name type="scientific">Artemisia annua</name>
    <name type="common">Sweet wormwood</name>
    <dbReference type="NCBI Taxonomy" id="35608"/>
    <lineage>
        <taxon>Eukaryota</taxon>
        <taxon>Viridiplantae</taxon>
        <taxon>Streptophyta</taxon>
        <taxon>Embryophyta</taxon>
        <taxon>Tracheophyta</taxon>
        <taxon>Spermatophyta</taxon>
        <taxon>Magnoliopsida</taxon>
        <taxon>eudicotyledons</taxon>
        <taxon>Gunneridae</taxon>
        <taxon>Pentapetalae</taxon>
        <taxon>asterids</taxon>
        <taxon>campanulids</taxon>
        <taxon>Asterales</taxon>
        <taxon>Asteraceae</taxon>
        <taxon>Asteroideae</taxon>
        <taxon>Anthemideae</taxon>
        <taxon>Artemisiinae</taxon>
        <taxon>Artemisia</taxon>
    </lineage>
</organism>
<evidence type="ECO:0000313" key="3">
    <source>
        <dbReference type="Proteomes" id="UP000245207"/>
    </source>
</evidence>
<dbReference type="STRING" id="35608.A0A2U1N348"/>
<evidence type="ECO:0000259" key="1">
    <source>
        <dbReference type="PROSITE" id="PS51934"/>
    </source>
</evidence>
<dbReference type="PANTHER" id="PTHR46137:SF2">
    <property type="entry name" value="OS09G0526800 PROTEIN"/>
    <property type="match status" value="1"/>
</dbReference>
<sequence>MGYFSHRVDRSDIKEGDHIYTWRNGFLYSHHGIYVGEQKVVHFIGQDKASFGSGFRWNSSSRFSSSHSSLSAFLNSNSGCSLSKSVENTSGSSRTSLGSFCSSSNPSRPALCLGLPECGFQQPGTGVLISCLNCFLDTGSLYRFQYGVWKITYVSKLRGGTCTTAESDPPEEVIDRALYLFHNGFGRYDVVKNNCEDFALYCKTGLMIRGKPTTGSSGQVNAVCNAELCKVIFLTAAVANIVSNLAVVPGAGFVAVVACRNRYKTDIGVRDDVEKVDVEEAVEFRKRDI</sequence>
<dbReference type="OrthoDB" id="421951at2759"/>
<gene>
    <name evidence="2" type="ORF">CTI12_AA311450</name>
</gene>
<dbReference type="Pfam" id="PF04970">
    <property type="entry name" value="LRAT"/>
    <property type="match status" value="1"/>
</dbReference>
<keyword evidence="3" id="KW-1185">Reference proteome</keyword>
<proteinExistence type="predicted"/>
<protein>
    <recommendedName>
        <fullName evidence="1">LRAT domain-containing protein</fullName>
    </recommendedName>
</protein>
<evidence type="ECO:0000313" key="2">
    <source>
        <dbReference type="EMBL" id="PWA67928.1"/>
    </source>
</evidence>
<dbReference type="AlphaFoldDB" id="A0A2U1N348"/>
<reference evidence="2 3" key="1">
    <citation type="journal article" date="2018" name="Mol. Plant">
        <title>The genome of Artemisia annua provides insight into the evolution of Asteraceae family and artemisinin biosynthesis.</title>
        <authorList>
            <person name="Shen Q."/>
            <person name="Zhang L."/>
            <person name="Liao Z."/>
            <person name="Wang S."/>
            <person name="Yan T."/>
            <person name="Shi P."/>
            <person name="Liu M."/>
            <person name="Fu X."/>
            <person name="Pan Q."/>
            <person name="Wang Y."/>
            <person name="Lv Z."/>
            <person name="Lu X."/>
            <person name="Zhang F."/>
            <person name="Jiang W."/>
            <person name="Ma Y."/>
            <person name="Chen M."/>
            <person name="Hao X."/>
            <person name="Li L."/>
            <person name="Tang Y."/>
            <person name="Lv G."/>
            <person name="Zhou Y."/>
            <person name="Sun X."/>
            <person name="Brodelius P.E."/>
            <person name="Rose J.K.C."/>
            <person name="Tang K."/>
        </authorList>
    </citation>
    <scope>NUCLEOTIDE SEQUENCE [LARGE SCALE GENOMIC DNA]</scope>
    <source>
        <strain evidence="3">cv. Huhao1</strain>
        <tissue evidence="2">Leaf</tissue>
    </source>
</reference>
<accession>A0A2U1N348</accession>
<feature type="domain" description="LRAT" evidence="1">
    <location>
        <begin position="20"/>
        <end position="211"/>
    </location>
</feature>
<dbReference type="InterPro" id="IPR007053">
    <property type="entry name" value="LRAT_dom"/>
</dbReference>
<comment type="caution">
    <text evidence="2">The sequence shown here is derived from an EMBL/GenBank/DDBJ whole genome shotgun (WGS) entry which is preliminary data.</text>
</comment>
<dbReference type="PROSITE" id="PS51934">
    <property type="entry name" value="LRAT"/>
    <property type="match status" value="1"/>
</dbReference>
<dbReference type="Proteomes" id="UP000245207">
    <property type="component" value="Unassembled WGS sequence"/>
</dbReference>
<name>A0A2U1N348_ARTAN</name>